<dbReference type="NCBIfam" id="TIGR01746">
    <property type="entry name" value="Thioester-redct"/>
    <property type="match status" value="1"/>
</dbReference>
<dbReference type="InterPro" id="IPR045851">
    <property type="entry name" value="AMP-bd_C_sf"/>
</dbReference>
<dbReference type="Gene3D" id="3.40.50.720">
    <property type="entry name" value="NAD(P)-binding Rossmann-like Domain"/>
    <property type="match status" value="1"/>
</dbReference>
<dbReference type="Gene3D" id="1.10.1200.10">
    <property type="entry name" value="ACP-like"/>
    <property type="match status" value="1"/>
</dbReference>
<dbReference type="InterPro" id="IPR036291">
    <property type="entry name" value="NAD(P)-bd_dom_sf"/>
</dbReference>
<feature type="non-terminal residue" evidence="4">
    <location>
        <position position="675"/>
    </location>
</feature>
<dbReference type="Pfam" id="PF00550">
    <property type="entry name" value="PP-binding"/>
    <property type="match status" value="1"/>
</dbReference>
<dbReference type="InterPro" id="IPR010080">
    <property type="entry name" value="Thioester_reductase-like_dom"/>
</dbReference>
<reference evidence="5" key="1">
    <citation type="journal article" date="2018" name="Nat. Microbiol.">
        <title>Leveraging single-cell genomics to expand the fungal tree of life.</title>
        <authorList>
            <person name="Ahrendt S.R."/>
            <person name="Quandt C.A."/>
            <person name="Ciobanu D."/>
            <person name="Clum A."/>
            <person name="Salamov A."/>
            <person name="Andreopoulos B."/>
            <person name="Cheng J.F."/>
            <person name="Woyke T."/>
            <person name="Pelin A."/>
            <person name="Henrissat B."/>
            <person name="Reynolds N.K."/>
            <person name="Benny G.L."/>
            <person name="Smith M.E."/>
            <person name="James T.Y."/>
            <person name="Grigoriev I.V."/>
        </authorList>
    </citation>
    <scope>NUCLEOTIDE SEQUENCE [LARGE SCALE GENOMIC DNA]</scope>
    <source>
        <strain evidence="5">RSA 468</strain>
    </source>
</reference>
<dbReference type="PANTHER" id="PTHR44845">
    <property type="entry name" value="CARRIER DOMAIN-CONTAINING PROTEIN"/>
    <property type="match status" value="1"/>
</dbReference>
<dbReference type="Proteomes" id="UP000268162">
    <property type="component" value="Unassembled WGS sequence"/>
</dbReference>
<dbReference type="InterPro" id="IPR013120">
    <property type="entry name" value="FAR_NAD-bd"/>
</dbReference>
<dbReference type="Pfam" id="PF07993">
    <property type="entry name" value="NAD_binding_4"/>
    <property type="match status" value="1"/>
</dbReference>
<evidence type="ECO:0000313" key="4">
    <source>
        <dbReference type="EMBL" id="RKP36149.1"/>
    </source>
</evidence>
<dbReference type="EMBL" id="ML002710">
    <property type="protein sequence ID" value="RKP36149.1"/>
    <property type="molecule type" value="Genomic_DNA"/>
</dbReference>
<evidence type="ECO:0000259" key="3">
    <source>
        <dbReference type="PROSITE" id="PS50075"/>
    </source>
</evidence>
<dbReference type="Gene3D" id="3.30.300.30">
    <property type="match status" value="1"/>
</dbReference>
<dbReference type="InterPro" id="IPR036736">
    <property type="entry name" value="ACP-like_sf"/>
</dbReference>
<dbReference type="STRING" id="215637.A0A4V1J4N2"/>
<name>A0A4V1J4N2_9FUNG</name>
<dbReference type="SUPFAM" id="SSF47336">
    <property type="entry name" value="ACP-like"/>
    <property type="match status" value="1"/>
</dbReference>
<proteinExistence type="predicted"/>
<dbReference type="AlphaFoldDB" id="A0A4V1J4N2"/>
<dbReference type="InterPro" id="IPR009081">
    <property type="entry name" value="PP-bd_ACP"/>
</dbReference>
<dbReference type="PROSITE" id="PS50075">
    <property type="entry name" value="CARRIER"/>
    <property type="match status" value="1"/>
</dbReference>
<dbReference type="Gene3D" id="2.30.38.10">
    <property type="entry name" value="Luciferase, Domain 3"/>
    <property type="match status" value="1"/>
</dbReference>
<accession>A0A4V1J4N2</accession>
<dbReference type="SUPFAM" id="SSF51735">
    <property type="entry name" value="NAD(P)-binding Rossmann-fold domains"/>
    <property type="match status" value="1"/>
</dbReference>
<organism evidence="4 5">
    <name type="scientific">Dimargaris cristalligena</name>
    <dbReference type="NCBI Taxonomy" id="215637"/>
    <lineage>
        <taxon>Eukaryota</taxon>
        <taxon>Fungi</taxon>
        <taxon>Fungi incertae sedis</taxon>
        <taxon>Zoopagomycota</taxon>
        <taxon>Kickxellomycotina</taxon>
        <taxon>Dimargaritomycetes</taxon>
        <taxon>Dimargaritales</taxon>
        <taxon>Dimargaritaceae</taxon>
        <taxon>Dimargaris</taxon>
    </lineage>
</organism>
<dbReference type="PANTHER" id="PTHR44845:SF1">
    <property type="entry name" value="L-2-AMINOADIPATE REDUCTASE"/>
    <property type="match status" value="1"/>
</dbReference>
<sequence>DSHLHLVPIGAVGKIYIGGIGVSRGYITQPNLNAEKFFDNPFTGQGKLYYTGDLGRWLPTGQVDCLGRIDNQIKIRGFRVELDEIDSNILHYPQIRACVTVLQKNNSSDDILVSYIVPEFIGPFQVPGNMVSGIPVIISDDMCLGGDFVGLGSKIKEHLKQVLPRYSVPSIFILLTHLPMNSNQKVDKSALPWHQEVLITKKLGPDGLVTGDNGTATDEPNLIANYSPTQASLCKIWQQVLGEDSVIPLHSNFFNLGGHSILATRMTIQVQNIFGASIPHNLVFRQPTIYGMALEIDHTLDLNFDNHPTTYSMDFDDLVHQLPPLLKDHSDNWLTIFPDEAWPGDAPVFFLTGATGFLGTFILATLLSHYPSATVHCLVRAQSSKQAFERIKTSCMGRLVWQSNQQVRAIVGDLAQPHLGIAEAEWVSLTRVVDVIIHNGALVHWMYPYEKFRGPNVLGTLAALELATTHHIKSLHYISTLSVFTKDNLTQSILDTGIPESDDLERSRFNISAGYDQSKWVADKLIQEAHIRGYPCTIIRPGFIVGASESGVVNTDDFLWRLVKGSIQLGKAPIMDCTVNMCPVDYVAEILVRIVSEPKALTTGTFHVNAPAPFSYNDVFDQLRVYGFTLEIIDYPIWCKHLKAAAQKPDDNALYSLLMFVLDNLPEMMNFPTIN</sequence>
<dbReference type="SUPFAM" id="SSF56801">
    <property type="entry name" value="Acetyl-CoA synthetase-like"/>
    <property type="match status" value="1"/>
</dbReference>
<feature type="domain" description="Carrier" evidence="3">
    <location>
        <begin position="224"/>
        <end position="300"/>
    </location>
</feature>
<feature type="non-terminal residue" evidence="4">
    <location>
        <position position="1"/>
    </location>
</feature>
<keyword evidence="1" id="KW-0596">Phosphopantetheine</keyword>
<dbReference type="CDD" id="cd05235">
    <property type="entry name" value="SDR_e1"/>
    <property type="match status" value="1"/>
</dbReference>
<gene>
    <name evidence="4" type="ORF">BJ085DRAFT_3480</name>
</gene>
<evidence type="ECO:0000256" key="1">
    <source>
        <dbReference type="ARBA" id="ARBA00022450"/>
    </source>
</evidence>
<evidence type="ECO:0000313" key="5">
    <source>
        <dbReference type="Proteomes" id="UP000268162"/>
    </source>
</evidence>
<protein>
    <submittedName>
        <fullName evidence="4">Male sterility protein-domain-containing protein</fullName>
    </submittedName>
</protein>
<keyword evidence="5" id="KW-1185">Reference proteome</keyword>
<evidence type="ECO:0000256" key="2">
    <source>
        <dbReference type="ARBA" id="ARBA00022553"/>
    </source>
</evidence>
<keyword evidence="2" id="KW-0597">Phosphoprotein</keyword>